<dbReference type="InterPro" id="IPR036936">
    <property type="entry name" value="CRIB_dom_sf"/>
</dbReference>
<protein>
    <recommendedName>
        <fullName evidence="7">WH1 domain-containing protein</fullName>
    </recommendedName>
</protein>
<dbReference type="Pfam" id="PF00786">
    <property type="entry name" value="PBD"/>
    <property type="match status" value="1"/>
</dbReference>
<dbReference type="InterPro" id="IPR000095">
    <property type="entry name" value="CRIB_dom"/>
</dbReference>
<name>A0A2N5UEV0_9BASI</name>
<dbReference type="SMART" id="SM00461">
    <property type="entry name" value="WH1"/>
    <property type="match status" value="1"/>
</dbReference>
<dbReference type="Gene3D" id="3.90.810.10">
    <property type="entry name" value="CRIB domain"/>
    <property type="match status" value="1"/>
</dbReference>
<dbReference type="STRING" id="200324.A0A2N5UEV0"/>
<dbReference type="InterPro" id="IPR011993">
    <property type="entry name" value="PH-like_dom_sf"/>
</dbReference>
<dbReference type="EMBL" id="PGCJ01000242">
    <property type="protein sequence ID" value="PLW36269.1"/>
    <property type="molecule type" value="Genomic_DNA"/>
</dbReference>
<evidence type="ECO:0008006" key="7">
    <source>
        <dbReference type="Google" id="ProtNLM"/>
    </source>
</evidence>
<feature type="domain" description="WH1" evidence="4">
    <location>
        <begin position="19"/>
        <end position="141"/>
    </location>
</feature>
<dbReference type="SUPFAM" id="SSF50729">
    <property type="entry name" value="PH domain-like"/>
    <property type="match status" value="1"/>
</dbReference>
<dbReference type="PROSITE" id="PS50108">
    <property type="entry name" value="CRIB"/>
    <property type="match status" value="1"/>
</dbReference>
<dbReference type="Gene3D" id="2.30.29.30">
    <property type="entry name" value="Pleckstrin-homology domain (PH domain)/Phosphotyrosine-binding domain (PTB)"/>
    <property type="match status" value="1"/>
</dbReference>
<dbReference type="CDD" id="cd01205">
    <property type="entry name" value="EVH1_WASP-like"/>
    <property type="match status" value="1"/>
</dbReference>
<sequence length="539" mass="55596">MPSSSSFTASEKAIIKHVLPSDHHKILAAGLCRIYYAYPDPNKWSYTGLSGALVFGRPTSGIAGSFWFKLIDLAGTRGTIWEHEVYEDGPGKPGHGHFGYHQERTFWHTFQGDDCMIAFVFVNEDEASAIHKKVISRSKHISKSSTKVKTAEPPVAPNPVFAPNGKKKGGIDKSMISAPTDFKRVSHMGYDSNAGFTVENVDPSWAQLLTNLTNMGISKDEISNSESFIKDYVNQAGGIDQVLSSHNNPSAAAPPTRVPPPPANPITSKRVKPPAPPAPTRRTGTWNENYNPATTAPASNSPSAPSRAAPSRPPPTMPVTTPALSAPLSNPPAPPTAPPPPAPVKSAPPPSQAPIPPPAPPAPPPPLTNAPPPPPTAPPPPPTAPPPPPPATIAAPSPPSAPPPPPPPATTAPPAPPPPPPPNNAPPPPPPAPSSTMSPVSNDARSNLLSSIQGKGVHVLKKTPQAASARTDGPAHSPSQSAGRSTASAADDAAPNGGGGPAAAAGGNLAASLAIALNKRKGTMGEDSEEEAESDDEWD</sequence>
<evidence type="ECO:0000313" key="6">
    <source>
        <dbReference type="Proteomes" id="UP000235388"/>
    </source>
</evidence>
<dbReference type="Pfam" id="PF00568">
    <property type="entry name" value="WH1"/>
    <property type="match status" value="1"/>
</dbReference>
<feature type="compositionally biased region" description="Acidic residues" evidence="2">
    <location>
        <begin position="526"/>
        <end position="539"/>
    </location>
</feature>
<feature type="region of interest" description="Disordered" evidence="2">
    <location>
        <begin position="520"/>
        <end position="539"/>
    </location>
</feature>
<accession>A0A2N5UEV0</accession>
<keyword evidence="6" id="KW-1185">Reference proteome</keyword>
<reference evidence="5 6" key="1">
    <citation type="submission" date="2017-11" db="EMBL/GenBank/DDBJ databases">
        <title>De novo assembly and phasing of dikaryotic genomes from two isolates of Puccinia coronata f. sp. avenae, the causal agent of oat crown rust.</title>
        <authorList>
            <person name="Miller M.E."/>
            <person name="Zhang Y."/>
            <person name="Omidvar V."/>
            <person name="Sperschneider J."/>
            <person name="Schwessinger B."/>
            <person name="Raley C."/>
            <person name="Palmer J.M."/>
            <person name="Garnica D."/>
            <person name="Upadhyaya N."/>
            <person name="Rathjen J."/>
            <person name="Taylor J.M."/>
            <person name="Park R.F."/>
            <person name="Dodds P.N."/>
            <person name="Hirsch C.D."/>
            <person name="Kianian S.F."/>
            <person name="Figueroa M."/>
        </authorList>
    </citation>
    <scope>NUCLEOTIDE SEQUENCE [LARGE SCALE GENOMIC DNA]</scope>
    <source>
        <strain evidence="5">12NC29</strain>
    </source>
</reference>
<dbReference type="SMART" id="SM00285">
    <property type="entry name" value="PBD"/>
    <property type="match status" value="1"/>
</dbReference>
<dbReference type="AlphaFoldDB" id="A0A2N5UEV0"/>
<dbReference type="PANTHER" id="PTHR13037:SF24">
    <property type="entry name" value="POLYCOMB PROTEIN PCL-RELATED"/>
    <property type="match status" value="1"/>
</dbReference>
<feature type="compositionally biased region" description="Polar residues" evidence="2">
    <location>
        <begin position="477"/>
        <end position="486"/>
    </location>
</feature>
<feature type="region of interest" description="Disordered" evidence="2">
    <location>
        <begin position="240"/>
        <end position="506"/>
    </location>
</feature>
<feature type="compositionally biased region" description="Polar residues" evidence="2">
    <location>
        <begin position="440"/>
        <end position="453"/>
    </location>
</feature>
<dbReference type="InterPro" id="IPR033927">
    <property type="entry name" value="WASPfam_EVH1"/>
</dbReference>
<feature type="compositionally biased region" description="Low complexity" evidence="2">
    <location>
        <begin position="292"/>
        <end position="310"/>
    </location>
</feature>
<dbReference type="CDD" id="cd00132">
    <property type="entry name" value="CRIB"/>
    <property type="match status" value="1"/>
</dbReference>
<evidence type="ECO:0000259" key="3">
    <source>
        <dbReference type="PROSITE" id="PS50108"/>
    </source>
</evidence>
<comment type="caution">
    <text evidence="5">The sequence shown here is derived from an EMBL/GenBank/DDBJ whole genome shotgun (WGS) entry which is preliminary data.</text>
</comment>
<dbReference type="FunFam" id="3.90.810.10:FF:000010">
    <property type="entry name" value="Related to Neural Wiskott-Aldrich syndrome protein"/>
    <property type="match status" value="1"/>
</dbReference>
<evidence type="ECO:0000256" key="1">
    <source>
        <dbReference type="ARBA" id="ARBA00022581"/>
    </source>
</evidence>
<dbReference type="InterPro" id="IPR000697">
    <property type="entry name" value="WH1/EVH1_dom"/>
</dbReference>
<gene>
    <name evidence="5" type="ORF">PCANC_19878</name>
</gene>
<keyword evidence="1" id="KW-0945">Host-virus interaction</keyword>
<dbReference type="PROSITE" id="PS50229">
    <property type="entry name" value="WH1"/>
    <property type="match status" value="1"/>
</dbReference>
<feature type="region of interest" description="Disordered" evidence="2">
    <location>
        <begin position="145"/>
        <end position="173"/>
    </location>
</feature>
<feature type="compositionally biased region" description="Low complexity" evidence="2">
    <location>
        <begin position="318"/>
        <end position="328"/>
    </location>
</feature>
<feature type="domain" description="CRIB" evidence="3">
    <location>
        <begin position="176"/>
        <end position="189"/>
    </location>
</feature>
<proteinExistence type="predicted"/>
<evidence type="ECO:0000256" key="2">
    <source>
        <dbReference type="SAM" id="MobiDB-lite"/>
    </source>
</evidence>
<evidence type="ECO:0000259" key="4">
    <source>
        <dbReference type="PROSITE" id="PS50229"/>
    </source>
</evidence>
<dbReference type="OrthoDB" id="8963340at2759"/>
<evidence type="ECO:0000313" key="5">
    <source>
        <dbReference type="EMBL" id="PLW36269.1"/>
    </source>
</evidence>
<feature type="compositionally biased region" description="Pro residues" evidence="2">
    <location>
        <begin position="329"/>
        <end position="433"/>
    </location>
</feature>
<dbReference type="PANTHER" id="PTHR13037">
    <property type="entry name" value="FORMIN"/>
    <property type="match status" value="1"/>
</dbReference>
<organism evidence="5 6">
    <name type="scientific">Puccinia coronata f. sp. avenae</name>
    <dbReference type="NCBI Taxonomy" id="200324"/>
    <lineage>
        <taxon>Eukaryota</taxon>
        <taxon>Fungi</taxon>
        <taxon>Dikarya</taxon>
        <taxon>Basidiomycota</taxon>
        <taxon>Pucciniomycotina</taxon>
        <taxon>Pucciniomycetes</taxon>
        <taxon>Pucciniales</taxon>
        <taxon>Pucciniaceae</taxon>
        <taxon>Puccinia</taxon>
    </lineage>
</organism>
<dbReference type="Proteomes" id="UP000235388">
    <property type="component" value="Unassembled WGS sequence"/>
</dbReference>